<dbReference type="EMBL" id="JACJTU010000045">
    <property type="protein sequence ID" value="MBD2738228.1"/>
    <property type="molecule type" value="Genomic_DNA"/>
</dbReference>
<feature type="signal peptide" evidence="1">
    <location>
        <begin position="1"/>
        <end position="27"/>
    </location>
</feature>
<keyword evidence="1" id="KW-0732">Signal</keyword>
<dbReference type="Proteomes" id="UP000637383">
    <property type="component" value="Unassembled WGS sequence"/>
</dbReference>
<reference evidence="2 3" key="1">
    <citation type="journal article" date="2020" name="ISME J.">
        <title>Comparative genomics reveals insights into cyanobacterial evolution and habitat adaptation.</title>
        <authorList>
            <person name="Chen M.Y."/>
            <person name="Teng W.K."/>
            <person name="Zhao L."/>
            <person name="Hu C.X."/>
            <person name="Zhou Y.K."/>
            <person name="Han B.P."/>
            <person name="Song L.R."/>
            <person name="Shu W.S."/>
        </authorList>
    </citation>
    <scope>NUCLEOTIDE SEQUENCE [LARGE SCALE GENOMIC DNA]</scope>
    <source>
        <strain evidence="2 3">FACHB-159</strain>
    </source>
</reference>
<feature type="chain" id="PRO_5046856688" evidence="1">
    <location>
        <begin position="28"/>
        <end position="90"/>
    </location>
</feature>
<proteinExistence type="predicted"/>
<name>A0ABR8KH90_9NOSO</name>
<evidence type="ECO:0000313" key="3">
    <source>
        <dbReference type="Proteomes" id="UP000637383"/>
    </source>
</evidence>
<organism evidence="2 3">
    <name type="scientific">Nostoc paludosum FACHB-159</name>
    <dbReference type="NCBI Taxonomy" id="2692908"/>
    <lineage>
        <taxon>Bacteria</taxon>
        <taxon>Bacillati</taxon>
        <taxon>Cyanobacteriota</taxon>
        <taxon>Cyanophyceae</taxon>
        <taxon>Nostocales</taxon>
        <taxon>Nostocaceae</taxon>
        <taxon>Nostoc</taxon>
    </lineage>
</organism>
<gene>
    <name evidence="2" type="ORF">H6H03_30855</name>
</gene>
<keyword evidence="3" id="KW-1185">Reference proteome</keyword>
<protein>
    <submittedName>
        <fullName evidence="2">Uncharacterized protein</fullName>
    </submittedName>
</protein>
<accession>A0ABR8KH90</accession>
<dbReference type="RefSeq" id="WP_190958781.1">
    <property type="nucleotide sequence ID" value="NZ_JACJTU010000045.1"/>
</dbReference>
<sequence length="90" mass="9366">MNIAKLILLACPAFLASILMLANPAQASSLKSAYTTPAIAVVSTQGIPSLAAPQLIHKSNPIIDQLGCNCANCAEAQFELIQGKLPSVDF</sequence>
<evidence type="ECO:0000313" key="2">
    <source>
        <dbReference type="EMBL" id="MBD2738228.1"/>
    </source>
</evidence>
<comment type="caution">
    <text evidence="2">The sequence shown here is derived from an EMBL/GenBank/DDBJ whole genome shotgun (WGS) entry which is preliminary data.</text>
</comment>
<evidence type="ECO:0000256" key="1">
    <source>
        <dbReference type="SAM" id="SignalP"/>
    </source>
</evidence>